<sequence>MSLFRNLFRKLADIGQICLDQLIRGFWRLSEWCDLVTVHCLPGSGPLEAVRKAAEWSLTGSGDSEVAGGLSSHPRGALVEANNGKPKPLKHHLACLVVAEMSSKGSLIDSAYKSKCLEFAKQYPNVVSGFVCQSPFTNLSDAYAPSYWVPGQYIDGLSDLAFSHILTICNQPFYRFPVDFVPHSCNVFRYFGFFRIHVPVESLMFLDS</sequence>
<dbReference type="OrthoDB" id="10263753at2759"/>
<dbReference type="EMBL" id="CAAALY010262747">
    <property type="protein sequence ID" value="VEL39846.1"/>
    <property type="molecule type" value="Genomic_DNA"/>
</dbReference>
<evidence type="ECO:0000259" key="4">
    <source>
        <dbReference type="Pfam" id="PF00215"/>
    </source>
</evidence>
<comment type="caution">
    <text evidence="5">The sequence shown here is derived from an EMBL/GenBank/DDBJ whole genome shotgun (WGS) entry which is preliminary data.</text>
</comment>
<evidence type="ECO:0000313" key="5">
    <source>
        <dbReference type="EMBL" id="VEL39846.1"/>
    </source>
</evidence>
<keyword evidence="2" id="KW-0665">Pyrimidine biosynthesis</keyword>
<evidence type="ECO:0000256" key="3">
    <source>
        <dbReference type="ARBA" id="ARBA00023239"/>
    </source>
</evidence>
<dbReference type="Pfam" id="PF00215">
    <property type="entry name" value="OMPdecase"/>
    <property type="match status" value="1"/>
</dbReference>
<keyword evidence="3" id="KW-0456">Lyase</keyword>
<reference evidence="5" key="1">
    <citation type="submission" date="2018-11" db="EMBL/GenBank/DDBJ databases">
        <authorList>
            <consortium name="Pathogen Informatics"/>
        </authorList>
    </citation>
    <scope>NUCLEOTIDE SEQUENCE</scope>
</reference>
<evidence type="ECO:0000256" key="1">
    <source>
        <dbReference type="ARBA" id="ARBA00004725"/>
    </source>
</evidence>
<dbReference type="PANTHER" id="PTHR19278:SF9">
    <property type="entry name" value="URIDINE 5'-MONOPHOSPHATE SYNTHASE"/>
    <property type="match status" value="1"/>
</dbReference>
<feature type="domain" description="Orotidine 5'-phosphate decarboxylase" evidence="4">
    <location>
        <begin position="9"/>
        <end position="135"/>
    </location>
</feature>
<organism evidence="5 6">
    <name type="scientific">Protopolystoma xenopodis</name>
    <dbReference type="NCBI Taxonomy" id="117903"/>
    <lineage>
        <taxon>Eukaryota</taxon>
        <taxon>Metazoa</taxon>
        <taxon>Spiralia</taxon>
        <taxon>Lophotrochozoa</taxon>
        <taxon>Platyhelminthes</taxon>
        <taxon>Monogenea</taxon>
        <taxon>Polyopisthocotylea</taxon>
        <taxon>Polystomatidea</taxon>
        <taxon>Polystomatidae</taxon>
        <taxon>Protopolystoma</taxon>
    </lineage>
</organism>
<dbReference type="GO" id="GO:0006207">
    <property type="term" value="P:'de novo' pyrimidine nucleobase biosynthetic process"/>
    <property type="evidence" value="ECO:0007669"/>
    <property type="project" value="InterPro"/>
</dbReference>
<evidence type="ECO:0000256" key="2">
    <source>
        <dbReference type="ARBA" id="ARBA00022975"/>
    </source>
</evidence>
<dbReference type="SUPFAM" id="SSF51366">
    <property type="entry name" value="Ribulose-phoshate binding barrel"/>
    <property type="match status" value="1"/>
</dbReference>
<keyword evidence="6" id="KW-1185">Reference proteome</keyword>
<dbReference type="InterPro" id="IPR001754">
    <property type="entry name" value="OMPdeCOase_dom"/>
</dbReference>
<dbReference type="UniPathway" id="UPA00070">
    <property type="reaction ID" value="UER00120"/>
</dbReference>
<dbReference type="PANTHER" id="PTHR19278">
    <property type="entry name" value="OROTATE PHOSPHORIBOSYLTRANSFERASE"/>
    <property type="match status" value="1"/>
</dbReference>
<proteinExistence type="predicted"/>
<comment type="pathway">
    <text evidence="1">Pyrimidine metabolism; UMP biosynthesis via de novo pathway.</text>
</comment>
<dbReference type="GO" id="GO:0004588">
    <property type="term" value="F:orotate phosphoribosyltransferase activity"/>
    <property type="evidence" value="ECO:0007669"/>
    <property type="project" value="TreeGrafter"/>
</dbReference>
<dbReference type="Proteomes" id="UP000784294">
    <property type="component" value="Unassembled WGS sequence"/>
</dbReference>
<dbReference type="InterPro" id="IPR011060">
    <property type="entry name" value="RibuloseP-bd_barrel"/>
</dbReference>
<name>A0A3S5B8Y8_9PLAT</name>
<dbReference type="InterPro" id="IPR013785">
    <property type="entry name" value="Aldolase_TIM"/>
</dbReference>
<dbReference type="AlphaFoldDB" id="A0A3S5B8Y8"/>
<accession>A0A3S5B8Y8</accession>
<dbReference type="GO" id="GO:0044205">
    <property type="term" value="P:'de novo' UMP biosynthetic process"/>
    <property type="evidence" value="ECO:0007669"/>
    <property type="project" value="UniProtKB-UniPathway"/>
</dbReference>
<dbReference type="Gene3D" id="3.20.20.70">
    <property type="entry name" value="Aldolase class I"/>
    <property type="match status" value="1"/>
</dbReference>
<gene>
    <name evidence="5" type="ORF">PXEA_LOCUS33286</name>
</gene>
<evidence type="ECO:0000313" key="6">
    <source>
        <dbReference type="Proteomes" id="UP000784294"/>
    </source>
</evidence>
<dbReference type="GO" id="GO:0004590">
    <property type="term" value="F:orotidine-5'-phosphate decarboxylase activity"/>
    <property type="evidence" value="ECO:0007669"/>
    <property type="project" value="InterPro"/>
</dbReference>
<protein>
    <recommendedName>
        <fullName evidence="4">Orotidine 5'-phosphate decarboxylase domain-containing protein</fullName>
    </recommendedName>
</protein>